<evidence type="ECO:0000313" key="5">
    <source>
        <dbReference type="EMBL" id="RYN51743.1"/>
    </source>
</evidence>
<dbReference type="InterPro" id="IPR036291">
    <property type="entry name" value="NAD(P)-bd_dom_sf"/>
</dbReference>
<dbReference type="EMBL" id="PDXA01000015">
    <property type="protein sequence ID" value="RYN51743.1"/>
    <property type="molecule type" value="Genomic_DNA"/>
</dbReference>
<dbReference type="PANTHER" id="PTHR47706">
    <property type="entry name" value="NMRA-LIKE FAMILY PROTEIN"/>
    <property type="match status" value="1"/>
</dbReference>
<evidence type="ECO:0000256" key="1">
    <source>
        <dbReference type="ARBA" id="ARBA00005725"/>
    </source>
</evidence>
<proteinExistence type="inferred from homology"/>
<dbReference type="SUPFAM" id="SSF51735">
    <property type="entry name" value="NAD(P)-binding Rossmann-fold domains"/>
    <property type="match status" value="1"/>
</dbReference>
<keyword evidence="2" id="KW-0521">NADP</keyword>
<dbReference type="GO" id="GO:0016491">
    <property type="term" value="F:oxidoreductase activity"/>
    <property type="evidence" value="ECO:0007669"/>
    <property type="project" value="UniProtKB-KW"/>
</dbReference>
<name>A0A4Q4MKE7_9PLEO</name>
<evidence type="ECO:0000256" key="2">
    <source>
        <dbReference type="ARBA" id="ARBA00022857"/>
    </source>
</evidence>
<dbReference type="AlphaFoldDB" id="A0A4Q4MKE7"/>
<feature type="domain" description="NAD(P)-binding" evidence="4">
    <location>
        <begin position="24"/>
        <end position="122"/>
    </location>
</feature>
<comment type="similarity">
    <text evidence="1">Belongs to the NmrA-type oxidoreductase family. Isoflavone reductase subfamily.</text>
</comment>
<evidence type="ECO:0000313" key="6">
    <source>
        <dbReference type="Proteomes" id="UP000292402"/>
    </source>
</evidence>
<sequence length="337" mass="37207">MAISYARDQPQGFTNRIEKVAIVGAGGQFGKYLTEALLKTGKHTVTAITRTNSTNSLPEGVRIERVDYSGDDLDALVDAFRGQQVLIVTMAIMAPQDAVSKLVRAAAKAGVAYVMSNWFGHDAANKKLCDDSMLSPSGEAIHAEIENLGVSANIRLVCNFWYEFSLGGGPDRFGFDFTKRSFIVFDEGDVPFNVSTWAQCARAVANLFSLKQLPEDESDDSPTLSQFSSRPVYISSFRLSQMEMFEAVKRVTETSNDDWTITHESSEERWKDGFAAVMKGNFGQFTKMLYSRMFFPNGGGDYEPLDNNSLSLPVEDLDHYTAAGVRMGENGEVTQSH</sequence>
<evidence type="ECO:0000256" key="3">
    <source>
        <dbReference type="ARBA" id="ARBA00023002"/>
    </source>
</evidence>
<dbReference type="InterPro" id="IPR051609">
    <property type="entry name" value="NmrA/Isoflavone_reductase-like"/>
</dbReference>
<dbReference type="Pfam" id="PF13460">
    <property type="entry name" value="NAD_binding_10"/>
    <property type="match status" value="1"/>
</dbReference>
<dbReference type="PANTHER" id="PTHR47706:SF7">
    <property type="entry name" value="CIPA-LIKE, PUTATIVE (AFU_ORTHOLOGUE AFUA_1G01630)-RELATED"/>
    <property type="match status" value="1"/>
</dbReference>
<keyword evidence="3" id="KW-0560">Oxidoreductase</keyword>
<reference evidence="6" key="1">
    <citation type="journal article" date="2019" name="bioRxiv">
        <title>Genomics, evolutionary history and diagnostics of the Alternaria alternata species group including apple and Asian pear pathotypes.</title>
        <authorList>
            <person name="Armitage A.D."/>
            <person name="Cockerton H.M."/>
            <person name="Sreenivasaprasad S."/>
            <person name="Woodhall J.W."/>
            <person name="Lane C.R."/>
            <person name="Harrison R.J."/>
            <person name="Clarkson J.P."/>
        </authorList>
    </citation>
    <scope>NUCLEOTIDE SEQUENCE [LARGE SCALE GENOMIC DNA]</scope>
    <source>
        <strain evidence="6">FERA 1082</strain>
    </source>
</reference>
<comment type="caution">
    <text evidence="5">The sequence shown here is derived from an EMBL/GenBank/DDBJ whole genome shotgun (WGS) entry which is preliminary data.</text>
</comment>
<dbReference type="Proteomes" id="UP000292402">
    <property type="component" value="Unassembled WGS sequence"/>
</dbReference>
<gene>
    <name evidence="5" type="ORF">AA0114_g5273</name>
</gene>
<dbReference type="InterPro" id="IPR016040">
    <property type="entry name" value="NAD(P)-bd_dom"/>
</dbReference>
<evidence type="ECO:0000259" key="4">
    <source>
        <dbReference type="Pfam" id="PF13460"/>
    </source>
</evidence>
<protein>
    <recommendedName>
        <fullName evidence="4">NAD(P)-binding domain-containing protein</fullName>
    </recommendedName>
</protein>
<accession>A0A4Q4MKE7</accession>
<organism evidence="5 6">
    <name type="scientific">Alternaria tenuissima</name>
    <dbReference type="NCBI Taxonomy" id="119927"/>
    <lineage>
        <taxon>Eukaryota</taxon>
        <taxon>Fungi</taxon>
        <taxon>Dikarya</taxon>
        <taxon>Ascomycota</taxon>
        <taxon>Pezizomycotina</taxon>
        <taxon>Dothideomycetes</taxon>
        <taxon>Pleosporomycetidae</taxon>
        <taxon>Pleosporales</taxon>
        <taxon>Pleosporineae</taxon>
        <taxon>Pleosporaceae</taxon>
        <taxon>Alternaria</taxon>
        <taxon>Alternaria sect. Alternaria</taxon>
        <taxon>Alternaria alternata complex</taxon>
    </lineage>
</organism>
<dbReference type="Gene3D" id="3.40.50.720">
    <property type="entry name" value="NAD(P)-binding Rossmann-like Domain"/>
    <property type="match status" value="1"/>
</dbReference>